<protein>
    <submittedName>
        <fullName evidence="2">Uncharacterized protein</fullName>
    </submittedName>
</protein>
<proteinExistence type="predicted"/>
<feature type="compositionally biased region" description="Basic and acidic residues" evidence="1">
    <location>
        <begin position="23"/>
        <end position="45"/>
    </location>
</feature>
<evidence type="ECO:0000313" key="3">
    <source>
        <dbReference type="Proteomes" id="UP000740926"/>
    </source>
</evidence>
<evidence type="ECO:0000256" key="1">
    <source>
        <dbReference type="SAM" id="MobiDB-lite"/>
    </source>
</evidence>
<name>A0A9P6XQI8_9FUNG</name>
<dbReference type="EMBL" id="JAANIU010012987">
    <property type="protein sequence ID" value="KAG1530199.1"/>
    <property type="molecule type" value="Genomic_DNA"/>
</dbReference>
<sequence length="94" mass="10451">MRFNPDGVRMHPTECPAGKNGKRHDALPKEQGRQYRQSAERRGQGRDVFVPCPPGSQMKNGRAWRPSVQRCRQAGAYLSSAERRSSSCCTCAAS</sequence>
<dbReference type="Proteomes" id="UP000740926">
    <property type="component" value="Unassembled WGS sequence"/>
</dbReference>
<gene>
    <name evidence="2" type="ORF">G6F50_017480</name>
</gene>
<comment type="caution">
    <text evidence="2">The sequence shown here is derived from an EMBL/GenBank/DDBJ whole genome shotgun (WGS) entry which is preliminary data.</text>
</comment>
<accession>A0A9P6XQI8</accession>
<dbReference type="AlphaFoldDB" id="A0A9P6XQI8"/>
<evidence type="ECO:0000313" key="2">
    <source>
        <dbReference type="EMBL" id="KAG1530199.1"/>
    </source>
</evidence>
<organism evidence="2 3">
    <name type="scientific">Rhizopus delemar</name>
    <dbReference type="NCBI Taxonomy" id="936053"/>
    <lineage>
        <taxon>Eukaryota</taxon>
        <taxon>Fungi</taxon>
        <taxon>Fungi incertae sedis</taxon>
        <taxon>Mucoromycota</taxon>
        <taxon>Mucoromycotina</taxon>
        <taxon>Mucoromycetes</taxon>
        <taxon>Mucorales</taxon>
        <taxon>Mucorineae</taxon>
        <taxon>Rhizopodaceae</taxon>
        <taxon>Rhizopus</taxon>
    </lineage>
</organism>
<keyword evidence="3" id="KW-1185">Reference proteome</keyword>
<feature type="region of interest" description="Disordered" evidence="1">
    <location>
        <begin position="1"/>
        <end position="64"/>
    </location>
</feature>
<reference evidence="2 3" key="1">
    <citation type="journal article" date="2020" name="Microb. Genom.">
        <title>Genetic diversity of clinical and environmental Mucorales isolates obtained from an investigation of mucormycosis cases among solid organ transplant recipients.</title>
        <authorList>
            <person name="Nguyen M.H."/>
            <person name="Kaul D."/>
            <person name="Muto C."/>
            <person name="Cheng S.J."/>
            <person name="Richter R.A."/>
            <person name="Bruno V.M."/>
            <person name="Liu G."/>
            <person name="Beyhan S."/>
            <person name="Sundermann A.J."/>
            <person name="Mounaud S."/>
            <person name="Pasculle A.W."/>
            <person name="Nierman W.C."/>
            <person name="Driscoll E."/>
            <person name="Cumbie R."/>
            <person name="Clancy C.J."/>
            <person name="Dupont C.L."/>
        </authorList>
    </citation>
    <scope>NUCLEOTIDE SEQUENCE [LARGE SCALE GENOMIC DNA]</scope>
    <source>
        <strain evidence="2 3">GL24</strain>
    </source>
</reference>